<evidence type="ECO:0000313" key="2">
    <source>
        <dbReference type="EMBL" id="KAG4417063.1"/>
    </source>
</evidence>
<name>A0A8H7TDZ0_9HELO</name>
<feature type="compositionally biased region" description="Polar residues" evidence="1">
    <location>
        <begin position="144"/>
        <end position="161"/>
    </location>
</feature>
<evidence type="ECO:0000256" key="1">
    <source>
        <dbReference type="SAM" id="MobiDB-lite"/>
    </source>
</evidence>
<gene>
    <name evidence="2" type="ORF">IFR04_009769</name>
</gene>
<keyword evidence="3" id="KW-1185">Reference proteome</keyword>
<sequence>MSSKSPKRGQKPSIPLSKIPGVKEICEFLGFQSASIKDTEKFMEATRAFRKSYQPSAGSSNINFLLWKDPLVQYEYRNMAEMFLADGDNSDKYWGSKRYWYSDGVQYPDDADRRDTLSTIYITGINSRMQETDRGTTRRPSSEIFLQQRPTPSSSTLPGDSQESRISRQSPEPQVVTGSEKMSAPTLPRSSASGSTAPPDYTIYDGPDDFEEYIRRPFDVLCADDQPPPPPAHPDPISSTNNPRKRKKKSNVEPRRSGRKPVPTHMPGVISDPNDYNAAFESSSNESSEPLAETTEMDYTFDRDSSVEIMSISDRNADQDGAAGGASSSASAAGKPFKAPTAPMMSAPAKPTSPVSKAKTSRGPSSLKIQEKRKSATADVPTREMPAPRSKIVKLNVPSSKAQAKPLGKKVEAKKTSSEGKAPAAQSSAPPQEMAEGILGGAAKDSQNTASAGRAKVAMLQATCEDVPSEAARDVSRTHSPRASGTSDKTLELEDDAAERAMNPPVEREAQPYAMIPDDASFSRTKLAGPTPSIAVPAHSSTLASDPPVDNPPRVAADAQPVVSSHIPAPEPAATAPTAPTAAQPPPVKPSPTPTPAPNSTNAAPRSKPQIPLWVITRTPHPTEELWDNGKLTGQTLPSFLTSLSLLTSRPADSINKIIFTLRTPISNTKISVGREAEDGWTRVMETFRGKLREVAVKGRRLSE</sequence>
<comment type="caution">
    <text evidence="2">The sequence shown here is derived from an EMBL/GenBank/DDBJ whole genome shotgun (WGS) entry which is preliminary data.</text>
</comment>
<accession>A0A8H7TDZ0</accession>
<feature type="compositionally biased region" description="Low complexity" evidence="1">
    <location>
        <begin position="572"/>
        <end position="582"/>
    </location>
</feature>
<organism evidence="2 3">
    <name type="scientific">Cadophora malorum</name>
    <dbReference type="NCBI Taxonomy" id="108018"/>
    <lineage>
        <taxon>Eukaryota</taxon>
        <taxon>Fungi</taxon>
        <taxon>Dikarya</taxon>
        <taxon>Ascomycota</taxon>
        <taxon>Pezizomycotina</taxon>
        <taxon>Leotiomycetes</taxon>
        <taxon>Helotiales</taxon>
        <taxon>Ploettnerulaceae</taxon>
        <taxon>Cadophora</taxon>
    </lineage>
</organism>
<protein>
    <submittedName>
        <fullName evidence="2">Uncharacterized protein</fullName>
    </submittedName>
</protein>
<feature type="compositionally biased region" description="Low complexity" evidence="1">
    <location>
        <begin position="422"/>
        <end position="432"/>
    </location>
</feature>
<feature type="compositionally biased region" description="Basic and acidic residues" evidence="1">
    <location>
        <begin position="409"/>
        <end position="418"/>
    </location>
</feature>
<feature type="region of interest" description="Disordered" evidence="1">
    <location>
        <begin position="128"/>
        <end position="610"/>
    </location>
</feature>
<reference evidence="2" key="1">
    <citation type="submission" date="2021-02" db="EMBL/GenBank/DDBJ databases">
        <title>Genome sequence Cadophora malorum strain M34.</title>
        <authorList>
            <person name="Stefanovic E."/>
            <person name="Vu D."/>
            <person name="Scully C."/>
            <person name="Dijksterhuis J."/>
            <person name="Roader J."/>
            <person name="Houbraken J."/>
        </authorList>
    </citation>
    <scope>NUCLEOTIDE SEQUENCE</scope>
    <source>
        <strain evidence="2">M34</strain>
    </source>
</reference>
<evidence type="ECO:0000313" key="3">
    <source>
        <dbReference type="Proteomes" id="UP000664132"/>
    </source>
</evidence>
<feature type="compositionally biased region" description="Pro residues" evidence="1">
    <location>
        <begin position="583"/>
        <end position="597"/>
    </location>
</feature>
<dbReference type="AlphaFoldDB" id="A0A8H7TDZ0"/>
<dbReference type="Proteomes" id="UP000664132">
    <property type="component" value="Unassembled WGS sequence"/>
</dbReference>
<proteinExistence type="predicted"/>
<dbReference type="EMBL" id="JAFJYH010000165">
    <property type="protein sequence ID" value="KAG4417063.1"/>
    <property type="molecule type" value="Genomic_DNA"/>
</dbReference>
<feature type="non-terminal residue" evidence="2">
    <location>
        <position position="1"/>
    </location>
</feature>
<dbReference type="OrthoDB" id="5379191at2759"/>
<feature type="compositionally biased region" description="Low complexity" evidence="1">
    <location>
        <begin position="325"/>
        <end position="334"/>
    </location>
</feature>